<dbReference type="Pfam" id="PF16076">
    <property type="entry name" value="Acyltransf_C"/>
    <property type="match status" value="1"/>
</dbReference>
<evidence type="ECO:0000256" key="7">
    <source>
        <dbReference type="SAM" id="MobiDB-lite"/>
    </source>
</evidence>
<accession>A0A0P7YE52</accession>
<proteinExistence type="inferred from homology"/>
<evidence type="ECO:0000256" key="5">
    <source>
        <dbReference type="ARBA" id="ARBA00023264"/>
    </source>
</evidence>
<gene>
    <name evidence="9" type="ORF">Z043_117030</name>
</gene>
<dbReference type="GO" id="GO:0016746">
    <property type="term" value="F:acyltransferase activity"/>
    <property type="evidence" value="ECO:0007669"/>
    <property type="project" value="UniProtKB-KW"/>
</dbReference>
<feature type="region of interest" description="Disordered" evidence="7">
    <location>
        <begin position="119"/>
        <end position="170"/>
    </location>
</feature>
<sequence length="170" mass="19029">MRKSVVTCNSQGWSASFDLPSNGVHASCRIYPIREVPVETEPLTDWLYQRFVEKEELLAHFYETGAFPPPKGQKQAVSKEMTLDPVWLCVIQSLAFASGYMWYNILNCTMVPLCPSTHLSPEPPRKEGWPQQRPEAAAEQGLRAHDGVRAGLNPRSSRDTGVASLSLWTP</sequence>
<name>A0A0P7YE52_SCLFO</name>
<dbReference type="Proteomes" id="UP000034805">
    <property type="component" value="Unassembled WGS sequence"/>
</dbReference>
<evidence type="ECO:0000313" key="10">
    <source>
        <dbReference type="Proteomes" id="UP000034805"/>
    </source>
</evidence>
<keyword evidence="4" id="KW-0443">Lipid metabolism</keyword>
<comment type="caution">
    <text evidence="9">The sequence shown here is derived from an EMBL/GenBank/DDBJ whole genome shotgun (WGS) entry which is preliminary data.</text>
</comment>
<keyword evidence="3" id="KW-0808">Transferase</keyword>
<organism evidence="9 10">
    <name type="scientific">Scleropages formosus</name>
    <name type="common">Asian bonytongue</name>
    <name type="synonym">Osteoglossum formosum</name>
    <dbReference type="NCBI Taxonomy" id="113540"/>
    <lineage>
        <taxon>Eukaryota</taxon>
        <taxon>Metazoa</taxon>
        <taxon>Chordata</taxon>
        <taxon>Craniata</taxon>
        <taxon>Vertebrata</taxon>
        <taxon>Euteleostomi</taxon>
        <taxon>Actinopterygii</taxon>
        <taxon>Neopterygii</taxon>
        <taxon>Teleostei</taxon>
        <taxon>Osteoglossocephala</taxon>
        <taxon>Osteoglossomorpha</taxon>
        <taxon>Osteoglossiformes</taxon>
        <taxon>Osteoglossidae</taxon>
        <taxon>Scleropages</taxon>
    </lineage>
</organism>
<protein>
    <recommendedName>
        <fullName evidence="8">Acyltransferase C-terminal domain-containing protein</fullName>
    </recommendedName>
</protein>
<feature type="domain" description="Acyltransferase C-terminal" evidence="8">
    <location>
        <begin position="24"/>
        <end position="87"/>
    </location>
</feature>
<dbReference type="PANTHER" id="PTHR10983">
    <property type="entry name" value="1-ACYLGLYCEROL-3-PHOSPHATE ACYLTRANSFERASE-RELATED"/>
    <property type="match status" value="1"/>
</dbReference>
<evidence type="ECO:0000259" key="8">
    <source>
        <dbReference type="Pfam" id="PF16076"/>
    </source>
</evidence>
<evidence type="ECO:0000256" key="2">
    <source>
        <dbReference type="ARBA" id="ARBA00022516"/>
    </source>
</evidence>
<keyword evidence="5" id="KW-1208">Phospholipid metabolism</keyword>
<evidence type="ECO:0000256" key="3">
    <source>
        <dbReference type="ARBA" id="ARBA00022679"/>
    </source>
</evidence>
<evidence type="ECO:0000256" key="4">
    <source>
        <dbReference type="ARBA" id="ARBA00023209"/>
    </source>
</evidence>
<dbReference type="GO" id="GO:0005783">
    <property type="term" value="C:endoplasmic reticulum"/>
    <property type="evidence" value="ECO:0007669"/>
    <property type="project" value="TreeGrafter"/>
</dbReference>
<reference evidence="9 10" key="1">
    <citation type="submission" date="2015-08" db="EMBL/GenBank/DDBJ databases">
        <title>The genome of the Asian arowana (Scleropages formosus).</title>
        <authorList>
            <person name="Tan M.H."/>
            <person name="Gan H.M."/>
            <person name="Croft L.J."/>
            <person name="Austin C.M."/>
        </authorList>
    </citation>
    <scope>NUCLEOTIDE SEQUENCE [LARGE SCALE GENOMIC DNA]</scope>
    <source>
        <strain evidence="9">Aro1</strain>
    </source>
</reference>
<dbReference type="GO" id="GO:0036149">
    <property type="term" value="P:phosphatidylinositol acyl-chain remodeling"/>
    <property type="evidence" value="ECO:0007669"/>
    <property type="project" value="TreeGrafter"/>
</dbReference>
<dbReference type="EMBL" id="JARO02006908">
    <property type="protein sequence ID" value="KPP64606.1"/>
    <property type="molecule type" value="Genomic_DNA"/>
</dbReference>
<comment type="similarity">
    <text evidence="1">Belongs to the 1-acyl-sn-glycerol-3-phosphate acyltransferase family.</text>
</comment>
<evidence type="ECO:0000256" key="6">
    <source>
        <dbReference type="ARBA" id="ARBA00023315"/>
    </source>
</evidence>
<feature type="non-terminal residue" evidence="9">
    <location>
        <position position="170"/>
    </location>
</feature>
<keyword evidence="6" id="KW-0012">Acyltransferase</keyword>
<evidence type="ECO:0000256" key="1">
    <source>
        <dbReference type="ARBA" id="ARBA00008655"/>
    </source>
</evidence>
<keyword evidence="2" id="KW-0444">Lipid biosynthesis</keyword>
<dbReference type="GO" id="GO:0008654">
    <property type="term" value="P:phospholipid biosynthetic process"/>
    <property type="evidence" value="ECO:0007669"/>
    <property type="project" value="UniProtKB-KW"/>
</dbReference>
<dbReference type="InterPro" id="IPR032098">
    <property type="entry name" value="Acyltransf_C"/>
</dbReference>
<dbReference type="AlphaFoldDB" id="A0A0P7YE52"/>
<evidence type="ECO:0000313" key="9">
    <source>
        <dbReference type="EMBL" id="KPP64606.1"/>
    </source>
</evidence>
<keyword evidence="4" id="KW-0594">Phospholipid biosynthesis</keyword>
<dbReference type="PANTHER" id="PTHR10983:SF2">
    <property type="entry name" value="ACYL-COA:LYSOPHOSPHATIDYLGLYCEROL ACYLTRANSFERASE 1"/>
    <property type="match status" value="1"/>
</dbReference>